<accession>A0A6L5Y1V9</accession>
<evidence type="ECO:0000259" key="6">
    <source>
        <dbReference type="PROSITE" id="PS50893"/>
    </source>
</evidence>
<dbReference type="PROSITE" id="PS00211">
    <property type="entry name" value="ABC_TRANSPORTER_1"/>
    <property type="match status" value="1"/>
</dbReference>
<evidence type="ECO:0000256" key="3">
    <source>
        <dbReference type="ARBA" id="ARBA00022741"/>
    </source>
</evidence>
<reference evidence="7 8" key="1">
    <citation type="submission" date="2019-08" db="EMBL/GenBank/DDBJ databases">
        <title>In-depth cultivation of the pig gut microbiome towards novel bacterial diversity and tailored functional studies.</title>
        <authorList>
            <person name="Wylensek D."/>
            <person name="Hitch T.C.A."/>
            <person name="Clavel T."/>
        </authorList>
    </citation>
    <scope>NUCLEOTIDE SEQUENCE [LARGE SCALE GENOMIC DNA]</scope>
    <source>
        <strain evidence="7 8">WCA-693-APC-MOT-I</strain>
    </source>
</reference>
<evidence type="ECO:0000256" key="2">
    <source>
        <dbReference type="ARBA" id="ARBA00022448"/>
    </source>
</evidence>
<evidence type="ECO:0000256" key="4">
    <source>
        <dbReference type="ARBA" id="ARBA00022840"/>
    </source>
</evidence>
<keyword evidence="5" id="KW-0472">Membrane</keyword>
<keyword evidence="3" id="KW-0547">Nucleotide-binding</keyword>
<evidence type="ECO:0000256" key="5">
    <source>
        <dbReference type="SAM" id="Phobius"/>
    </source>
</evidence>
<dbReference type="InterPro" id="IPR003439">
    <property type="entry name" value="ABC_transporter-like_ATP-bd"/>
</dbReference>
<dbReference type="SUPFAM" id="SSF52540">
    <property type="entry name" value="P-loop containing nucleoside triphosphate hydrolases"/>
    <property type="match status" value="1"/>
</dbReference>
<dbReference type="InterPro" id="IPR027417">
    <property type="entry name" value="P-loop_NTPase"/>
</dbReference>
<dbReference type="GO" id="GO:0016887">
    <property type="term" value="F:ATP hydrolysis activity"/>
    <property type="evidence" value="ECO:0007669"/>
    <property type="project" value="InterPro"/>
</dbReference>
<protein>
    <submittedName>
        <fullName evidence="7">ABC transporter ATP-binding protein</fullName>
    </submittedName>
</protein>
<dbReference type="Pfam" id="PF00005">
    <property type="entry name" value="ABC_tran"/>
    <property type="match status" value="1"/>
</dbReference>
<evidence type="ECO:0000313" key="7">
    <source>
        <dbReference type="EMBL" id="MSS64721.1"/>
    </source>
</evidence>
<proteinExistence type="inferred from homology"/>
<dbReference type="AlphaFoldDB" id="A0A6L5Y1V9"/>
<evidence type="ECO:0000313" key="8">
    <source>
        <dbReference type="Proteomes" id="UP000482209"/>
    </source>
</evidence>
<dbReference type="PANTHER" id="PTHR43335:SF2">
    <property type="entry name" value="ABC TRANSPORTER, ATP-BINDING PROTEIN"/>
    <property type="match status" value="1"/>
</dbReference>
<evidence type="ECO:0000256" key="1">
    <source>
        <dbReference type="ARBA" id="ARBA00005417"/>
    </source>
</evidence>
<feature type="domain" description="ABC transporter" evidence="6">
    <location>
        <begin position="3"/>
        <end position="231"/>
    </location>
</feature>
<keyword evidence="2" id="KW-0813">Transport</keyword>
<comment type="caution">
    <text evidence="7">The sequence shown here is derived from an EMBL/GenBank/DDBJ whole genome shotgun (WGS) entry which is preliminary data.</text>
</comment>
<dbReference type="Proteomes" id="UP000482209">
    <property type="component" value="Unassembled WGS sequence"/>
</dbReference>
<dbReference type="PROSITE" id="PS50893">
    <property type="entry name" value="ABC_TRANSPORTER_2"/>
    <property type="match status" value="1"/>
</dbReference>
<sequence>MKLELNQLTKKYKNNVAIEQVSFTFFAGIYGILGANGAGKSTLMKMMSTILAPTEGKILWEDKDIFDDTTDYRGVLGVLPQNFGYYDDFTVKAFLEFMAVVKGVKKTDIKESIQYVLKATNLQKKAKEKMKSLSGGMKQRVGIAQALINDPKILILDEPTVGLDPEERGRFRQILASIGRDRIVILSTHIVQDVEYVADKLLILKEGKILHEGKLEEILSAIDGKVWECETITIDKNKVILCNTRFDNGHYLNRVISDTSPSREAKIVKPTLDDLYLYYFNDETKAEEDN</sequence>
<dbReference type="GO" id="GO:0005524">
    <property type="term" value="F:ATP binding"/>
    <property type="evidence" value="ECO:0007669"/>
    <property type="project" value="UniProtKB-KW"/>
</dbReference>
<feature type="transmembrane region" description="Helical" evidence="5">
    <location>
        <begin position="20"/>
        <end position="38"/>
    </location>
</feature>
<organism evidence="7 8">
    <name type="scientific">Velocimicrobium porci</name>
    <dbReference type="NCBI Taxonomy" id="2606634"/>
    <lineage>
        <taxon>Bacteria</taxon>
        <taxon>Bacillati</taxon>
        <taxon>Bacillota</taxon>
        <taxon>Clostridia</taxon>
        <taxon>Lachnospirales</taxon>
        <taxon>Lachnospiraceae</taxon>
        <taxon>Velocimicrobium</taxon>
    </lineage>
</organism>
<keyword evidence="8" id="KW-1185">Reference proteome</keyword>
<name>A0A6L5Y1V9_9FIRM</name>
<dbReference type="CDD" id="cd03264">
    <property type="entry name" value="ABC_drug_resistance_like"/>
    <property type="match status" value="1"/>
</dbReference>
<dbReference type="PANTHER" id="PTHR43335">
    <property type="entry name" value="ABC TRANSPORTER, ATP-BINDING PROTEIN"/>
    <property type="match status" value="1"/>
</dbReference>
<keyword evidence="4 7" id="KW-0067">ATP-binding</keyword>
<dbReference type="InterPro" id="IPR003593">
    <property type="entry name" value="AAA+_ATPase"/>
</dbReference>
<dbReference type="RefSeq" id="WP_154520112.1">
    <property type="nucleotide sequence ID" value="NZ_VUMT01000026.1"/>
</dbReference>
<keyword evidence="5" id="KW-1133">Transmembrane helix</keyword>
<gene>
    <name evidence="7" type="ORF">FYJ58_12670</name>
</gene>
<keyword evidence="5" id="KW-0812">Transmembrane</keyword>
<dbReference type="InterPro" id="IPR017871">
    <property type="entry name" value="ABC_transporter-like_CS"/>
</dbReference>
<dbReference type="EMBL" id="VUMT01000026">
    <property type="protein sequence ID" value="MSS64721.1"/>
    <property type="molecule type" value="Genomic_DNA"/>
</dbReference>
<comment type="similarity">
    <text evidence="1">Belongs to the ABC transporter superfamily.</text>
</comment>
<dbReference type="SMART" id="SM00382">
    <property type="entry name" value="AAA"/>
    <property type="match status" value="1"/>
</dbReference>
<dbReference type="Gene3D" id="3.40.50.300">
    <property type="entry name" value="P-loop containing nucleotide triphosphate hydrolases"/>
    <property type="match status" value="1"/>
</dbReference>